<evidence type="ECO:0000256" key="4">
    <source>
        <dbReference type="ARBA" id="ARBA00022553"/>
    </source>
</evidence>
<dbReference type="SMART" id="SM00387">
    <property type="entry name" value="HATPase_c"/>
    <property type="match status" value="1"/>
</dbReference>
<evidence type="ECO:0000256" key="9">
    <source>
        <dbReference type="ARBA" id="ARBA00023012"/>
    </source>
</evidence>
<dbReference type="Proteomes" id="UP000243750">
    <property type="component" value="Unassembled WGS sequence"/>
</dbReference>
<evidence type="ECO:0000313" key="14">
    <source>
        <dbReference type="EMBL" id="PCC98122.1"/>
    </source>
</evidence>
<evidence type="ECO:0000256" key="3">
    <source>
        <dbReference type="ARBA" id="ARBA00012438"/>
    </source>
</evidence>
<dbReference type="GO" id="GO:0000155">
    <property type="term" value="F:phosphorelay sensor kinase activity"/>
    <property type="evidence" value="ECO:0007669"/>
    <property type="project" value="InterPro"/>
</dbReference>
<organism evidence="14 16">
    <name type="scientific">Halopseudomonas pelagia</name>
    <dbReference type="NCBI Taxonomy" id="553151"/>
    <lineage>
        <taxon>Bacteria</taxon>
        <taxon>Pseudomonadati</taxon>
        <taxon>Pseudomonadota</taxon>
        <taxon>Gammaproteobacteria</taxon>
        <taxon>Pseudomonadales</taxon>
        <taxon>Pseudomonadaceae</taxon>
        <taxon>Halopseudomonas</taxon>
    </lineage>
</organism>
<comment type="subcellular location">
    <subcellularLocation>
        <location evidence="2">Membrane</location>
    </subcellularLocation>
</comment>
<dbReference type="InterPro" id="IPR050428">
    <property type="entry name" value="TCS_sensor_his_kinase"/>
</dbReference>
<evidence type="ECO:0000256" key="1">
    <source>
        <dbReference type="ARBA" id="ARBA00000085"/>
    </source>
</evidence>
<dbReference type="InterPro" id="IPR005467">
    <property type="entry name" value="His_kinase_dom"/>
</dbReference>
<evidence type="ECO:0000259" key="13">
    <source>
        <dbReference type="PROSITE" id="PS50885"/>
    </source>
</evidence>
<evidence type="ECO:0000256" key="5">
    <source>
        <dbReference type="ARBA" id="ARBA00022679"/>
    </source>
</evidence>
<comment type="catalytic activity">
    <reaction evidence="1">
        <text>ATP + protein L-histidine = ADP + protein N-phospho-L-histidine.</text>
        <dbReference type="EC" id="2.7.13.3"/>
    </reaction>
</comment>
<dbReference type="PANTHER" id="PTHR45436">
    <property type="entry name" value="SENSOR HISTIDINE KINASE YKOH"/>
    <property type="match status" value="1"/>
</dbReference>
<keyword evidence="5" id="KW-0808">Transferase</keyword>
<dbReference type="InterPro" id="IPR036890">
    <property type="entry name" value="HATPase_C_sf"/>
</dbReference>
<feature type="transmembrane region" description="Helical" evidence="11">
    <location>
        <begin position="168"/>
        <end position="190"/>
    </location>
</feature>
<dbReference type="AlphaFoldDB" id="A0AA91U0B3"/>
<dbReference type="InterPro" id="IPR004358">
    <property type="entry name" value="Sig_transdc_His_kin-like_C"/>
</dbReference>
<dbReference type="InterPro" id="IPR003594">
    <property type="entry name" value="HATPase_dom"/>
</dbReference>
<keyword evidence="4" id="KW-0597">Phosphoprotein</keyword>
<dbReference type="PROSITE" id="PS50109">
    <property type="entry name" value="HIS_KIN"/>
    <property type="match status" value="1"/>
</dbReference>
<dbReference type="InterPro" id="IPR003660">
    <property type="entry name" value="HAMP_dom"/>
</dbReference>
<dbReference type="EMBL" id="CP033116">
    <property type="protein sequence ID" value="QFY55065.1"/>
    <property type="molecule type" value="Genomic_DNA"/>
</dbReference>
<dbReference type="PANTHER" id="PTHR45436:SF5">
    <property type="entry name" value="SENSOR HISTIDINE KINASE TRCS"/>
    <property type="match status" value="1"/>
</dbReference>
<reference evidence="14 16" key="1">
    <citation type="submission" date="2017-09" db="EMBL/GenBank/DDBJ databases">
        <title>Bacterial and phytoplankton interrelationship in Kongsfjorden, an Arctic fjord.</title>
        <authorList>
            <person name="Sinha R."/>
            <person name="Krishnan K."/>
        </authorList>
    </citation>
    <scope>NUCLEOTIDE SEQUENCE [LARGE SCALE GENOMIC DNA]</scope>
    <source>
        <strain evidence="14 16">58</strain>
    </source>
</reference>
<dbReference type="InterPro" id="IPR003661">
    <property type="entry name" value="HisK_dim/P_dom"/>
</dbReference>
<dbReference type="RefSeq" id="WP_096347778.1">
    <property type="nucleotide sequence ID" value="NZ_CP033116.1"/>
</dbReference>
<keyword evidence="8 11" id="KW-1133">Transmembrane helix</keyword>
<sequence length="449" mass="49725">MPRLSDHNLTDGVISSAGQSLRRRMLIALLLVFVMGLGISAIQLYGTRDELRRAVLLIQAGTLSQGFSAEQNIETLPRHYAGDQMSYTLYAADGSLLDYSAHMPRPSRLRTQLLQTQPQWWHWSPYAGRTINVPVQLADGAVLMVSRTDTAEREMLDRMLLNRVRQSLILLLPLVLGAGLLIMMLLNWTLRPVGRATQLAGSIGPDNPGRRIPLKGLPTEFHPLASAANSALDRLGGAYEAERRFIADAAHELRTPLTVLDLRLQDSRRSGLLDWPILEKEMRQLRRLVAQLLELARQDGAGACGSPLVLTNVSRMSREVTGTMLPMFEEQGRAIVAEIADGQHCLCHAHELREALINLLDNALVHGRGETFVVLRRESSELVIEISDQGPGVPEQDQERMFQRFHKGRQGSEGTGLGLAIVRRIVQNAGGRVAFVPDQPSTIRITLPV</sequence>
<evidence type="ECO:0000256" key="8">
    <source>
        <dbReference type="ARBA" id="ARBA00022989"/>
    </source>
</evidence>
<reference evidence="15 17" key="2">
    <citation type="submission" date="2018-10" db="EMBL/GenBank/DDBJ databases">
        <title>Complete genome sequence of Pseudomonas pelagia strain Kongs-67.</title>
        <authorList>
            <person name="Sinha R.K."/>
            <person name="Krishnan K."/>
        </authorList>
    </citation>
    <scope>NUCLEOTIDE SEQUENCE [LARGE SCALE GENOMIC DNA]</scope>
    <source>
        <strain evidence="15 17">Kongs-67</strain>
    </source>
</reference>
<proteinExistence type="predicted"/>
<dbReference type="EMBL" id="NWMT01000224">
    <property type="protein sequence ID" value="PCC98122.1"/>
    <property type="molecule type" value="Genomic_DNA"/>
</dbReference>
<evidence type="ECO:0000256" key="6">
    <source>
        <dbReference type="ARBA" id="ARBA00022692"/>
    </source>
</evidence>
<evidence type="ECO:0000259" key="12">
    <source>
        <dbReference type="PROSITE" id="PS50109"/>
    </source>
</evidence>
<dbReference type="EC" id="2.7.13.3" evidence="3"/>
<keyword evidence="6 11" id="KW-0812">Transmembrane</keyword>
<feature type="transmembrane region" description="Helical" evidence="11">
    <location>
        <begin position="25"/>
        <end position="45"/>
    </location>
</feature>
<dbReference type="SMART" id="SM00388">
    <property type="entry name" value="HisKA"/>
    <property type="match status" value="1"/>
</dbReference>
<dbReference type="SUPFAM" id="SSF47384">
    <property type="entry name" value="Homodimeric domain of signal transducing histidine kinase"/>
    <property type="match status" value="1"/>
</dbReference>
<evidence type="ECO:0000313" key="16">
    <source>
        <dbReference type="Proteomes" id="UP000243750"/>
    </source>
</evidence>
<evidence type="ECO:0000313" key="15">
    <source>
        <dbReference type="EMBL" id="QFY55065.1"/>
    </source>
</evidence>
<evidence type="ECO:0000256" key="10">
    <source>
        <dbReference type="ARBA" id="ARBA00023136"/>
    </source>
</evidence>
<dbReference type="Gene3D" id="1.10.287.130">
    <property type="match status" value="1"/>
</dbReference>
<feature type="domain" description="Histidine kinase" evidence="12">
    <location>
        <begin position="248"/>
        <end position="449"/>
    </location>
</feature>
<dbReference type="Gene3D" id="3.30.565.10">
    <property type="entry name" value="Histidine kinase-like ATPase, C-terminal domain"/>
    <property type="match status" value="1"/>
</dbReference>
<dbReference type="PROSITE" id="PS50885">
    <property type="entry name" value="HAMP"/>
    <property type="match status" value="1"/>
</dbReference>
<dbReference type="Pfam" id="PF02518">
    <property type="entry name" value="HATPase_c"/>
    <property type="match status" value="1"/>
</dbReference>
<dbReference type="CDD" id="cd00082">
    <property type="entry name" value="HisKA"/>
    <property type="match status" value="1"/>
</dbReference>
<dbReference type="SUPFAM" id="SSF55874">
    <property type="entry name" value="ATPase domain of HSP90 chaperone/DNA topoisomerase II/histidine kinase"/>
    <property type="match status" value="1"/>
</dbReference>
<evidence type="ECO:0000256" key="11">
    <source>
        <dbReference type="SAM" id="Phobius"/>
    </source>
</evidence>
<dbReference type="PRINTS" id="PR00344">
    <property type="entry name" value="BCTRLSENSOR"/>
</dbReference>
<dbReference type="GO" id="GO:0005886">
    <property type="term" value="C:plasma membrane"/>
    <property type="evidence" value="ECO:0007669"/>
    <property type="project" value="TreeGrafter"/>
</dbReference>
<feature type="domain" description="HAMP" evidence="13">
    <location>
        <begin position="187"/>
        <end position="240"/>
    </location>
</feature>
<evidence type="ECO:0000313" key="17">
    <source>
        <dbReference type="Proteomes" id="UP000344571"/>
    </source>
</evidence>
<gene>
    <name evidence="14" type="ORF">CO192_17215</name>
    <name evidence="15" type="ORF">EAO82_00955</name>
</gene>
<evidence type="ECO:0000256" key="2">
    <source>
        <dbReference type="ARBA" id="ARBA00004370"/>
    </source>
</evidence>
<keyword evidence="17" id="KW-1185">Reference proteome</keyword>
<protein>
    <recommendedName>
        <fullName evidence="3">histidine kinase</fullName>
        <ecNumber evidence="3">2.7.13.3</ecNumber>
    </recommendedName>
</protein>
<keyword evidence="10 11" id="KW-0472">Membrane</keyword>
<dbReference type="Pfam" id="PF00512">
    <property type="entry name" value="HisKA"/>
    <property type="match status" value="1"/>
</dbReference>
<dbReference type="Proteomes" id="UP000344571">
    <property type="component" value="Chromosome"/>
</dbReference>
<keyword evidence="7 14" id="KW-0418">Kinase</keyword>
<name>A0AA91U0B3_9GAMM</name>
<evidence type="ECO:0000256" key="7">
    <source>
        <dbReference type="ARBA" id="ARBA00022777"/>
    </source>
</evidence>
<keyword evidence="9" id="KW-0902">Two-component regulatory system</keyword>
<dbReference type="InterPro" id="IPR036097">
    <property type="entry name" value="HisK_dim/P_sf"/>
</dbReference>
<accession>A0AA91U0B3</accession>